<dbReference type="Proteomes" id="UP000606044">
    <property type="component" value="Unassembled WGS sequence"/>
</dbReference>
<dbReference type="GO" id="GO:0000271">
    <property type="term" value="P:polysaccharide biosynthetic process"/>
    <property type="evidence" value="ECO:0007669"/>
    <property type="project" value="InterPro"/>
</dbReference>
<feature type="transmembrane region" description="Helical" evidence="5">
    <location>
        <begin position="38"/>
        <end position="61"/>
    </location>
</feature>
<keyword evidence="8" id="KW-1185">Reference proteome</keyword>
<feature type="domain" description="GtrA/DPMS transmembrane" evidence="6">
    <location>
        <begin position="11"/>
        <end position="121"/>
    </location>
</feature>
<evidence type="ECO:0000313" key="7">
    <source>
        <dbReference type="EMBL" id="GGF58982.1"/>
    </source>
</evidence>
<reference evidence="7" key="2">
    <citation type="submission" date="2020-09" db="EMBL/GenBank/DDBJ databases">
        <authorList>
            <person name="Sun Q."/>
            <person name="Sedlacek I."/>
        </authorList>
    </citation>
    <scope>NUCLEOTIDE SEQUENCE</scope>
    <source>
        <strain evidence="7">CCM 7897</strain>
    </source>
</reference>
<dbReference type="AlphaFoldDB" id="A0A917BUB2"/>
<protein>
    <recommendedName>
        <fullName evidence="6">GtrA/DPMS transmembrane domain-containing protein</fullName>
    </recommendedName>
</protein>
<reference evidence="7" key="1">
    <citation type="journal article" date="2014" name="Int. J. Syst. Evol. Microbiol.">
        <title>Complete genome sequence of Corynebacterium casei LMG S-19264T (=DSM 44701T), isolated from a smear-ripened cheese.</title>
        <authorList>
            <consortium name="US DOE Joint Genome Institute (JGI-PGF)"/>
            <person name="Walter F."/>
            <person name="Albersmeier A."/>
            <person name="Kalinowski J."/>
            <person name="Ruckert C."/>
        </authorList>
    </citation>
    <scope>NUCLEOTIDE SEQUENCE</scope>
    <source>
        <strain evidence="7">CCM 7897</strain>
    </source>
</reference>
<evidence type="ECO:0000256" key="4">
    <source>
        <dbReference type="ARBA" id="ARBA00023136"/>
    </source>
</evidence>
<dbReference type="InterPro" id="IPR007267">
    <property type="entry name" value="GtrA_DPMS_TM"/>
</dbReference>
<name>A0A917BUB2_9HYPH</name>
<sequence>MLTFWNNRIVRYVVVGGLNTLFGFAVYAVLALTSLPTWLILILANVAAISFNFATTGGIVFRDLKAQRIPRFLITYGIIFLTYLTLIEGLSPLVGGRIVAMAIVVLPVSALNYGLQMLFVFNRGSR</sequence>
<dbReference type="EMBL" id="BMCT01000002">
    <property type="protein sequence ID" value="GGF58982.1"/>
    <property type="molecule type" value="Genomic_DNA"/>
</dbReference>
<keyword evidence="3 5" id="KW-1133">Transmembrane helix</keyword>
<gene>
    <name evidence="7" type="ORF">GCM10007301_18360</name>
</gene>
<proteinExistence type="predicted"/>
<feature type="transmembrane region" description="Helical" evidence="5">
    <location>
        <begin position="98"/>
        <end position="121"/>
    </location>
</feature>
<comment type="caution">
    <text evidence="7">The sequence shown here is derived from an EMBL/GenBank/DDBJ whole genome shotgun (WGS) entry which is preliminary data.</text>
</comment>
<evidence type="ECO:0000256" key="2">
    <source>
        <dbReference type="ARBA" id="ARBA00022692"/>
    </source>
</evidence>
<evidence type="ECO:0000313" key="8">
    <source>
        <dbReference type="Proteomes" id="UP000606044"/>
    </source>
</evidence>
<evidence type="ECO:0000256" key="3">
    <source>
        <dbReference type="ARBA" id="ARBA00022989"/>
    </source>
</evidence>
<evidence type="ECO:0000259" key="6">
    <source>
        <dbReference type="Pfam" id="PF04138"/>
    </source>
</evidence>
<accession>A0A917BUB2</accession>
<comment type="subcellular location">
    <subcellularLocation>
        <location evidence="1">Membrane</location>
        <topology evidence="1">Multi-pass membrane protein</topology>
    </subcellularLocation>
</comment>
<feature type="transmembrane region" description="Helical" evidence="5">
    <location>
        <begin position="73"/>
        <end position="92"/>
    </location>
</feature>
<keyword evidence="2 5" id="KW-0812">Transmembrane</keyword>
<dbReference type="RefSeq" id="WP_188577703.1">
    <property type="nucleotide sequence ID" value="NZ_BMCT01000002.1"/>
</dbReference>
<evidence type="ECO:0000256" key="1">
    <source>
        <dbReference type="ARBA" id="ARBA00004141"/>
    </source>
</evidence>
<dbReference type="Pfam" id="PF04138">
    <property type="entry name" value="GtrA_DPMS_TM"/>
    <property type="match status" value="1"/>
</dbReference>
<keyword evidence="4 5" id="KW-0472">Membrane</keyword>
<dbReference type="GO" id="GO:0016020">
    <property type="term" value="C:membrane"/>
    <property type="evidence" value="ECO:0007669"/>
    <property type="project" value="UniProtKB-SubCell"/>
</dbReference>
<feature type="transmembrane region" description="Helical" evidence="5">
    <location>
        <begin position="12"/>
        <end position="32"/>
    </location>
</feature>
<evidence type="ECO:0000256" key="5">
    <source>
        <dbReference type="SAM" id="Phobius"/>
    </source>
</evidence>
<organism evidence="7 8">
    <name type="scientific">Azorhizobium oxalatiphilum</name>
    <dbReference type="NCBI Taxonomy" id="980631"/>
    <lineage>
        <taxon>Bacteria</taxon>
        <taxon>Pseudomonadati</taxon>
        <taxon>Pseudomonadota</taxon>
        <taxon>Alphaproteobacteria</taxon>
        <taxon>Hyphomicrobiales</taxon>
        <taxon>Xanthobacteraceae</taxon>
        <taxon>Azorhizobium</taxon>
    </lineage>
</organism>